<dbReference type="InParanoid" id="H2B1N2"/>
<evidence type="ECO:0000256" key="1">
    <source>
        <dbReference type="ARBA" id="ARBA00022692"/>
    </source>
</evidence>
<dbReference type="PANTHER" id="PTHR39136:SF1">
    <property type="entry name" value="ALTERED INHERITANCE OF MITOCHONDRIA PROTEIN 11"/>
    <property type="match status" value="1"/>
</dbReference>
<dbReference type="FunCoup" id="H2B1N2">
    <property type="interactions" value="36"/>
</dbReference>
<comment type="similarity">
    <text evidence="4">Belongs to the AIM11 family.</text>
</comment>
<dbReference type="KEGG" id="kaf:KAFR_0K01780"/>
<feature type="transmembrane region" description="Helical" evidence="4">
    <location>
        <begin position="74"/>
        <end position="97"/>
    </location>
</feature>
<dbReference type="InterPro" id="IPR038814">
    <property type="entry name" value="AIM11"/>
</dbReference>
<keyword evidence="6" id="KW-1185">Reference proteome</keyword>
<sequence length="145" mass="16427">MDNHVKEDELRGPISLYDARRKNQMFKFVAATAFTLFFSRLTSRTLSSLKYKPKLFDFNAPPSTQSYNGEAGKALFLSSGITTGIFSMAITGFAWVFDVSTLPEFNATMRNLFGNRTLIEDPNEQLPMDDDTAQVVQEFTNIFKK</sequence>
<dbReference type="GO" id="GO:0016020">
    <property type="term" value="C:membrane"/>
    <property type="evidence" value="ECO:0007669"/>
    <property type="project" value="UniProtKB-SubCell"/>
</dbReference>
<evidence type="ECO:0000256" key="3">
    <source>
        <dbReference type="ARBA" id="ARBA00023136"/>
    </source>
</evidence>
<proteinExistence type="inferred from homology"/>
<dbReference type="OrthoDB" id="4088121at2759"/>
<comment type="subcellular location">
    <subcellularLocation>
        <location evidence="4">Membrane</location>
        <topology evidence="4">Multi-pass membrane protein</topology>
    </subcellularLocation>
</comment>
<dbReference type="RefSeq" id="XP_003959667.1">
    <property type="nucleotide sequence ID" value="XM_003959618.1"/>
</dbReference>
<dbReference type="EMBL" id="HE650831">
    <property type="protein sequence ID" value="CCF60532.1"/>
    <property type="molecule type" value="Genomic_DNA"/>
</dbReference>
<organism evidence="5 6">
    <name type="scientific">Kazachstania africana (strain ATCC 22294 / BCRC 22015 / CBS 2517 / CECT 1963 / NBRC 1671 / NRRL Y-8276)</name>
    <name type="common">Yeast</name>
    <name type="synonym">Kluyveromyces africanus</name>
    <dbReference type="NCBI Taxonomy" id="1071382"/>
    <lineage>
        <taxon>Eukaryota</taxon>
        <taxon>Fungi</taxon>
        <taxon>Dikarya</taxon>
        <taxon>Ascomycota</taxon>
        <taxon>Saccharomycotina</taxon>
        <taxon>Saccharomycetes</taxon>
        <taxon>Saccharomycetales</taxon>
        <taxon>Saccharomycetaceae</taxon>
        <taxon>Kazachstania</taxon>
    </lineage>
</organism>
<dbReference type="eggNOG" id="ENOG502SAK0">
    <property type="taxonomic scope" value="Eukaryota"/>
</dbReference>
<evidence type="ECO:0000313" key="6">
    <source>
        <dbReference type="Proteomes" id="UP000005220"/>
    </source>
</evidence>
<evidence type="ECO:0000256" key="4">
    <source>
        <dbReference type="RuleBase" id="RU367098"/>
    </source>
</evidence>
<reference evidence="5 6" key="1">
    <citation type="journal article" date="2011" name="Proc. Natl. Acad. Sci. U.S.A.">
        <title>Evolutionary erosion of yeast sex chromosomes by mating-type switching accidents.</title>
        <authorList>
            <person name="Gordon J.L."/>
            <person name="Armisen D."/>
            <person name="Proux-Wera E."/>
            <person name="Oheigeartaigh S.S."/>
            <person name="Byrne K.P."/>
            <person name="Wolfe K.H."/>
        </authorList>
    </citation>
    <scope>NUCLEOTIDE SEQUENCE [LARGE SCALE GENOMIC DNA]</scope>
    <source>
        <strain evidence="6">ATCC 22294 / BCRC 22015 / CBS 2517 / CECT 1963 / NBRC 1671 / NRRL Y-8276</strain>
    </source>
</reference>
<dbReference type="AlphaFoldDB" id="H2B1N2"/>
<dbReference type="Proteomes" id="UP000005220">
    <property type="component" value="Chromosome 11"/>
</dbReference>
<evidence type="ECO:0000313" key="5">
    <source>
        <dbReference type="EMBL" id="CCF60532.1"/>
    </source>
</evidence>
<dbReference type="PANTHER" id="PTHR39136">
    <property type="entry name" value="ALTERED INHERITANCE OF MITOCHONDRIA PROTEIN 11"/>
    <property type="match status" value="1"/>
</dbReference>
<name>H2B1N2_KAZAF</name>
<dbReference type="GeneID" id="13886721"/>
<dbReference type="HOGENOM" id="CLU_118700_0_0_1"/>
<keyword evidence="1 4" id="KW-0812">Transmembrane</keyword>
<accession>H2B1N2</accession>
<keyword evidence="3 4" id="KW-0472">Membrane</keyword>
<keyword evidence="2 4" id="KW-1133">Transmembrane helix</keyword>
<protein>
    <recommendedName>
        <fullName evidence="4">Altered inheritance of mitochondria protein 11</fullName>
    </recommendedName>
</protein>
<evidence type="ECO:0000256" key="2">
    <source>
        <dbReference type="ARBA" id="ARBA00022989"/>
    </source>
</evidence>
<dbReference type="GO" id="GO:0005739">
    <property type="term" value="C:mitochondrion"/>
    <property type="evidence" value="ECO:0007669"/>
    <property type="project" value="TreeGrafter"/>
</dbReference>
<gene>
    <name evidence="5" type="primary">KAFR0K01780</name>
    <name evidence="4" type="synonym">AIM11</name>
    <name evidence="5" type="ORF">KAFR_0K01780</name>
</gene>